<keyword evidence="2" id="KW-1185">Reference proteome</keyword>
<dbReference type="Proteomes" id="UP000321736">
    <property type="component" value="Unassembled WGS sequence"/>
</dbReference>
<dbReference type="RefSeq" id="WP_095106452.1">
    <property type="nucleotide sequence ID" value="NZ_BKAR01000003.1"/>
</dbReference>
<dbReference type="AlphaFoldDB" id="A0A239UCM0"/>
<comment type="caution">
    <text evidence="1">The sequence shown here is derived from an EMBL/GenBank/DDBJ whole genome shotgun (WGS) entry which is preliminary data.</text>
</comment>
<protein>
    <submittedName>
        <fullName evidence="1">Uncharacterized protein</fullName>
    </submittedName>
</protein>
<gene>
    <name evidence="1" type="ORF">SPI02_03160</name>
</gene>
<dbReference type="EMBL" id="BKAR01000003">
    <property type="protein sequence ID" value="GEP83731.1"/>
    <property type="molecule type" value="Genomic_DNA"/>
</dbReference>
<evidence type="ECO:0000313" key="1">
    <source>
        <dbReference type="EMBL" id="GEP83731.1"/>
    </source>
</evidence>
<sequence>MSEKNKNPEVIDPKDPRYKDDTYFHPQHSDNRQSHFENERRFKYYSFGGCFPIGCGCLPFLIIISILITWLINLIN</sequence>
<organism evidence="1 2">
    <name type="scientific">Staphylococcus piscifermentans</name>
    <dbReference type="NCBI Taxonomy" id="70258"/>
    <lineage>
        <taxon>Bacteria</taxon>
        <taxon>Bacillati</taxon>
        <taxon>Bacillota</taxon>
        <taxon>Bacilli</taxon>
        <taxon>Bacillales</taxon>
        <taxon>Staphylococcaceae</taxon>
        <taxon>Staphylococcus</taxon>
    </lineage>
</organism>
<accession>A0A239UCM0</accession>
<dbReference type="OrthoDB" id="2397483at2"/>
<evidence type="ECO:0000313" key="2">
    <source>
        <dbReference type="Proteomes" id="UP000321736"/>
    </source>
</evidence>
<reference evidence="1 2" key="1">
    <citation type="submission" date="2019-07" db="EMBL/GenBank/DDBJ databases">
        <title>Whole genome shotgun sequence of Staphylococcus piscifermentans NBRC 109625.</title>
        <authorList>
            <person name="Hosoyama A."/>
            <person name="Uohara A."/>
            <person name="Ohji S."/>
            <person name="Ichikawa N."/>
        </authorList>
    </citation>
    <scope>NUCLEOTIDE SEQUENCE [LARGE SCALE GENOMIC DNA]</scope>
    <source>
        <strain evidence="1 2">NBRC 109625</strain>
    </source>
</reference>
<proteinExistence type="predicted"/>
<name>A0A239UCM0_9STAP</name>